<dbReference type="OrthoDB" id="9787621at2"/>
<keyword evidence="11" id="KW-1185">Reference proteome</keyword>
<evidence type="ECO:0000256" key="4">
    <source>
        <dbReference type="ARBA" id="ARBA00022723"/>
    </source>
</evidence>
<keyword evidence="5 8" id="KW-0378">Hydrolase</keyword>
<dbReference type="AlphaFoldDB" id="K6X236"/>
<evidence type="ECO:0000256" key="5">
    <source>
        <dbReference type="ARBA" id="ARBA00022801"/>
    </source>
</evidence>
<dbReference type="EC" id="3.5.4.3" evidence="3 7"/>
<comment type="cofactor">
    <cofactor evidence="8">
        <name>Zn(2+)</name>
        <dbReference type="ChEBI" id="CHEBI:29105"/>
    </cofactor>
    <text evidence="8">Binds 1 zinc ion per subunit.</text>
</comment>
<accession>K6X236</accession>
<reference evidence="10 11" key="1">
    <citation type="journal article" date="2017" name="Antonie Van Leeuwenhoek">
        <title>Rhizobium rhizosphaerae sp. nov., a novel species isolated from rice rhizosphere.</title>
        <authorList>
            <person name="Zhao J.J."/>
            <person name="Zhang J."/>
            <person name="Zhang R.J."/>
            <person name="Zhang C.W."/>
            <person name="Yin H.Q."/>
            <person name="Zhang X.X."/>
        </authorList>
    </citation>
    <scope>NUCLEOTIDE SEQUENCE [LARGE SCALE GENOMIC DNA]</scope>
    <source>
        <strain evidence="10 11">E3</strain>
    </source>
</reference>
<evidence type="ECO:0000256" key="6">
    <source>
        <dbReference type="ARBA" id="ARBA00022833"/>
    </source>
</evidence>
<dbReference type="GO" id="GO:0008270">
    <property type="term" value="F:zinc ion binding"/>
    <property type="evidence" value="ECO:0007669"/>
    <property type="project" value="UniProtKB-UniRule"/>
</dbReference>
<dbReference type="GO" id="GO:0008892">
    <property type="term" value="F:guanine deaminase activity"/>
    <property type="evidence" value="ECO:0007669"/>
    <property type="project" value="UniProtKB-UniRule"/>
</dbReference>
<organism evidence="10 11">
    <name type="scientific">Aliiglaciecola lipolytica E3</name>
    <dbReference type="NCBI Taxonomy" id="1127673"/>
    <lineage>
        <taxon>Bacteria</taxon>
        <taxon>Pseudomonadati</taxon>
        <taxon>Pseudomonadota</taxon>
        <taxon>Gammaproteobacteria</taxon>
        <taxon>Alteromonadales</taxon>
        <taxon>Alteromonadaceae</taxon>
        <taxon>Aliiglaciecola</taxon>
    </lineage>
</organism>
<dbReference type="Proteomes" id="UP000006334">
    <property type="component" value="Unassembled WGS sequence"/>
</dbReference>
<dbReference type="UniPathway" id="UPA00603">
    <property type="reaction ID" value="UER00660"/>
</dbReference>
<comment type="caution">
    <text evidence="10">The sequence shown here is derived from an EMBL/GenBank/DDBJ whole genome shotgun (WGS) entry which is preliminary data.</text>
</comment>
<dbReference type="InterPro" id="IPR032466">
    <property type="entry name" value="Metal_Hydrolase"/>
</dbReference>
<evidence type="ECO:0000313" key="10">
    <source>
        <dbReference type="EMBL" id="GAC14724.1"/>
    </source>
</evidence>
<keyword evidence="4 8" id="KW-0479">Metal-binding</keyword>
<sequence length="442" mass="49276">MDSHCHVFRSSILHFPEETSSPEQNFNFFKDGFLVTRNGKIAAIGHFSDLPEEFKSYSVVDYSGKLLVPGFIDCHLHFPQTEMIASYGEQLLQWLQNFTFPTETKFQDHDYAKAMANLFLAQLFSNGTTSAMVYSSVHKQATDALFAAATEQQMALIAGKVCMDRNCPDDLRDCPTSAQKDSVELIEKWHNKGRTKYALTPRFAPTSSENQLAALGELAQQYKDVFIQTHLSENTHEIAWVKELFPQHQHYLDVYDHHHLVRKGSVFGHCIHLHQDEWDLLAATQATIAFCPSSNLFLGSGLFNLDKAKQSNVNVALATDVGAGTSFNMLRTMGDAYKICQLNHCKLSALSGLYMMTQGTAKALDLDDSIGNLNPGSHADFVVLDPKFSNLSEIRTASLMTDNTINLPSDVLFALSMLADERTTEATYIAGKAVFKQPARSH</sequence>
<dbReference type="NCBIfam" id="TIGR02967">
    <property type="entry name" value="guan_deamin"/>
    <property type="match status" value="1"/>
</dbReference>
<dbReference type="PANTHER" id="PTHR11271">
    <property type="entry name" value="GUANINE DEAMINASE"/>
    <property type="match status" value="1"/>
</dbReference>
<dbReference type="RefSeq" id="WP_008844540.1">
    <property type="nucleotide sequence ID" value="NZ_BAEN01000041.1"/>
</dbReference>
<evidence type="ECO:0000256" key="2">
    <source>
        <dbReference type="ARBA" id="ARBA00006745"/>
    </source>
</evidence>
<dbReference type="eggNOG" id="COG0402">
    <property type="taxonomic scope" value="Bacteria"/>
</dbReference>
<dbReference type="GO" id="GO:0005829">
    <property type="term" value="C:cytosol"/>
    <property type="evidence" value="ECO:0007669"/>
    <property type="project" value="TreeGrafter"/>
</dbReference>
<evidence type="ECO:0000256" key="3">
    <source>
        <dbReference type="ARBA" id="ARBA00012781"/>
    </source>
</evidence>
<dbReference type="InterPro" id="IPR051607">
    <property type="entry name" value="Metallo-dep_hydrolases"/>
</dbReference>
<keyword evidence="6 8" id="KW-0862">Zinc</keyword>
<dbReference type="Gene3D" id="3.20.20.140">
    <property type="entry name" value="Metal-dependent hydrolases"/>
    <property type="match status" value="1"/>
</dbReference>
<dbReference type="FunFam" id="3.20.20.140:FF:000022">
    <property type="entry name" value="Guanine deaminase"/>
    <property type="match status" value="1"/>
</dbReference>
<dbReference type="InterPro" id="IPR014311">
    <property type="entry name" value="Guanine_deaminase"/>
</dbReference>
<comment type="similarity">
    <text evidence="2 8">Belongs to the metallo-dependent hydrolases superfamily. ATZ/TRZ family.</text>
</comment>
<evidence type="ECO:0000256" key="1">
    <source>
        <dbReference type="ARBA" id="ARBA00004984"/>
    </source>
</evidence>
<name>K6X236_9ALTE</name>
<gene>
    <name evidence="10" type="primary">guaD</name>
    <name evidence="10" type="ORF">GLIP_2096</name>
</gene>
<comment type="function">
    <text evidence="8">Catalyzes the hydrolytic deamination of guanine, producing xanthine and ammonia.</text>
</comment>
<comment type="pathway">
    <text evidence="1 8">Purine metabolism; guanine degradation; xanthine from guanine: step 1/1.</text>
</comment>
<dbReference type="SUPFAM" id="SSF51338">
    <property type="entry name" value="Composite domain of metallo-dependent hydrolases"/>
    <property type="match status" value="1"/>
</dbReference>
<evidence type="ECO:0000256" key="8">
    <source>
        <dbReference type="RuleBase" id="RU366009"/>
    </source>
</evidence>
<proteinExistence type="inferred from homology"/>
<dbReference type="EMBL" id="BAEN01000041">
    <property type="protein sequence ID" value="GAC14724.1"/>
    <property type="molecule type" value="Genomic_DNA"/>
</dbReference>
<dbReference type="GO" id="GO:0006147">
    <property type="term" value="P:guanine catabolic process"/>
    <property type="evidence" value="ECO:0007669"/>
    <property type="project" value="UniProtKB-UniRule"/>
</dbReference>
<dbReference type="STRING" id="1127673.GLIP_2096"/>
<dbReference type="PANTHER" id="PTHR11271:SF6">
    <property type="entry name" value="GUANINE DEAMINASE"/>
    <property type="match status" value="1"/>
</dbReference>
<dbReference type="Pfam" id="PF01979">
    <property type="entry name" value="Amidohydro_1"/>
    <property type="match status" value="1"/>
</dbReference>
<dbReference type="Gene3D" id="2.30.40.10">
    <property type="entry name" value="Urease, subunit C, domain 1"/>
    <property type="match status" value="1"/>
</dbReference>
<dbReference type="NCBIfam" id="NF006679">
    <property type="entry name" value="PRK09228.1"/>
    <property type="match status" value="1"/>
</dbReference>
<protein>
    <recommendedName>
        <fullName evidence="3 7">Guanine deaminase</fullName>
        <shortName evidence="8">Guanase</shortName>
        <ecNumber evidence="3 7">3.5.4.3</ecNumber>
    </recommendedName>
    <alternativeName>
        <fullName evidence="8">Guanine aminohydrolase</fullName>
    </alternativeName>
</protein>
<evidence type="ECO:0000256" key="7">
    <source>
        <dbReference type="NCBIfam" id="TIGR02967"/>
    </source>
</evidence>
<feature type="domain" description="Amidohydrolase-related" evidence="9">
    <location>
        <begin position="67"/>
        <end position="434"/>
    </location>
</feature>
<dbReference type="InterPro" id="IPR006680">
    <property type="entry name" value="Amidohydro-rel"/>
</dbReference>
<evidence type="ECO:0000313" key="11">
    <source>
        <dbReference type="Proteomes" id="UP000006334"/>
    </source>
</evidence>
<dbReference type="InterPro" id="IPR011059">
    <property type="entry name" value="Metal-dep_hydrolase_composite"/>
</dbReference>
<evidence type="ECO:0000259" key="9">
    <source>
        <dbReference type="Pfam" id="PF01979"/>
    </source>
</evidence>
<comment type="catalytic activity">
    <reaction evidence="8">
        <text>guanine + H2O + H(+) = xanthine + NH4(+)</text>
        <dbReference type="Rhea" id="RHEA:14665"/>
        <dbReference type="ChEBI" id="CHEBI:15377"/>
        <dbReference type="ChEBI" id="CHEBI:15378"/>
        <dbReference type="ChEBI" id="CHEBI:16235"/>
        <dbReference type="ChEBI" id="CHEBI:17712"/>
        <dbReference type="ChEBI" id="CHEBI:28938"/>
        <dbReference type="EC" id="3.5.4.3"/>
    </reaction>
</comment>
<dbReference type="SUPFAM" id="SSF51556">
    <property type="entry name" value="Metallo-dependent hydrolases"/>
    <property type="match status" value="1"/>
</dbReference>